<keyword evidence="1" id="KW-0479">Metal-binding</keyword>
<feature type="chain" id="PRO_5037622271" evidence="5">
    <location>
        <begin position="19"/>
        <end position="309"/>
    </location>
</feature>
<dbReference type="PANTHER" id="PTHR46471">
    <property type="entry name" value="CHITIN DEACETYLASE"/>
    <property type="match status" value="1"/>
</dbReference>
<protein>
    <submittedName>
        <fullName evidence="7">Polysaccharide deacetylase family protein</fullName>
    </submittedName>
</protein>
<proteinExistence type="predicted"/>
<evidence type="ECO:0000256" key="1">
    <source>
        <dbReference type="ARBA" id="ARBA00022723"/>
    </source>
</evidence>
<dbReference type="AlphaFoldDB" id="A0A936F0B4"/>
<evidence type="ECO:0000256" key="2">
    <source>
        <dbReference type="ARBA" id="ARBA00022729"/>
    </source>
</evidence>
<keyword evidence="2 5" id="KW-0732">Signal</keyword>
<dbReference type="SUPFAM" id="SSF88713">
    <property type="entry name" value="Glycoside hydrolase/deacetylase"/>
    <property type="match status" value="1"/>
</dbReference>
<dbReference type="InterPro" id="IPR011330">
    <property type="entry name" value="Glyco_hydro/deAcase_b/a-brl"/>
</dbReference>
<dbReference type="Proteomes" id="UP000709959">
    <property type="component" value="Unassembled WGS sequence"/>
</dbReference>
<dbReference type="Pfam" id="PF01522">
    <property type="entry name" value="Polysacc_deac_1"/>
    <property type="match status" value="1"/>
</dbReference>
<evidence type="ECO:0000259" key="6">
    <source>
        <dbReference type="Pfam" id="PF01522"/>
    </source>
</evidence>
<sequence length="309" mass="34600">MLKRLLLLLLTLPLPAQKVALSLDDAPFLRPAPLMAAPAQHQAMLAALKARKVQAILFTNGVNGGDSPEGRGILRAWGEAGHLLANHSYSHWDLNRDEVTLDAYEADVLRGEALIRDLPGFTKRYRYPFLRAGNTAAKRDGFYAFLKARGDAIGHVSIDTADWLFDERLRKRLEKEPSADLAPYRDLYLKHLWACARFYDAWSRAVFGREIPHVILLHSRLLNGLFLGDVIDFFRAKGWTWIGPGEAFKDPAYALMPKNLPGGEALADAVSAERGDQGFVKAWRAKATDPDDLLFAERRLAERMDQLGL</sequence>
<dbReference type="PANTHER" id="PTHR46471:SF2">
    <property type="entry name" value="CHITIN DEACETYLASE-RELATED"/>
    <property type="match status" value="1"/>
</dbReference>
<comment type="caution">
    <text evidence="7">The sequence shown here is derived from an EMBL/GenBank/DDBJ whole genome shotgun (WGS) entry which is preliminary data.</text>
</comment>
<feature type="domain" description="NodB homology" evidence="6">
    <location>
        <begin position="15"/>
        <end position="136"/>
    </location>
</feature>
<dbReference type="InterPro" id="IPR002509">
    <property type="entry name" value="NODB_dom"/>
</dbReference>
<evidence type="ECO:0000256" key="3">
    <source>
        <dbReference type="ARBA" id="ARBA00022801"/>
    </source>
</evidence>
<evidence type="ECO:0000313" key="7">
    <source>
        <dbReference type="EMBL" id="MBK8571411.1"/>
    </source>
</evidence>
<gene>
    <name evidence="7" type="ORF">IPN91_01980</name>
</gene>
<evidence type="ECO:0000256" key="5">
    <source>
        <dbReference type="SAM" id="SignalP"/>
    </source>
</evidence>
<keyword evidence="3" id="KW-0378">Hydrolase</keyword>
<accession>A0A936F0B4</accession>
<dbReference type="GO" id="GO:0005975">
    <property type="term" value="P:carbohydrate metabolic process"/>
    <property type="evidence" value="ECO:0007669"/>
    <property type="project" value="InterPro"/>
</dbReference>
<dbReference type="GO" id="GO:0046872">
    <property type="term" value="F:metal ion binding"/>
    <property type="evidence" value="ECO:0007669"/>
    <property type="project" value="UniProtKB-KW"/>
</dbReference>
<evidence type="ECO:0000256" key="4">
    <source>
        <dbReference type="ARBA" id="ARBA00023277"/>
    </source>
</evidence>
<dbReference type="EMBL" id="JADKCH010000001">
    <property type="protein sequence ID" value="MBK8571411.1"/>
    <property type="molecule type" value="Genomic_DNA"/>
</dbReference>
<dbReference type="GO" id="GO:0016810">
    <property type="term" value="F:hydrolase activity, acting on carbon-nitrogen (but not peptide) bonds"/>
    <property type="evidence" value="ECO:0007669"/>
    <property type="project" value="InterPro"/>
</dbReference>
<dbReference type="Gene3D" id="3.20.20.370">
    <property type="entry name" value="Glycoside hydrolase/deacetylase"/>
    <property type="match status" value="1"/>
</dbReference>
<feature type="signal peptide" evidence="5">
    <location>
        <begin position="1"/>
        <end position="18"/>
    </location>
</feature>
<organism evidence="7 8">
    <name type="scientific">Candidatus Geothrix odensensis</name>
    <dbReference type="NCBI Taxonomy" id="2954440"/>
    <lineage>
        <taxon>Bacteria</taxon>
        <taxon>Pseudomonadati</taxon>
        <taxon>Acidobacteriota</taxon>
        <taxon>Holophagae</taxon>
        <taxon>Holophagales</taxon>
        <taxon>Holophagaceae</taxon>
        <taxon>Geothrix</taxon>
    </lineage>
</organism>
<reference evidence="7 8" key="1">
    <citation type="submission" date="2020-10" db="EMBL/GenBank/DDBJ databases">
        <title>Connecting structure to function with the recovery of over 1000 high-quality activated sludge metagenome-assembled genomes encoding full-length rRNA genes using long-read sequencing.</title>
        <authorList>
            <person name="Singleton C.M."/>
            <person name="Petriglieri F."/>
            <person name="Kristensen J.M."/>
            <person name="Kirkegaard R.H."/>
            <person name="Michaelsen T.Y."/>
            <person name="Andersen M.H."/>
            <person name="Karst S.M."/>
            <person name="Dueholm M.S."/>
            <person name="Nielsen P.H."/>
            <person name="Albertsen M."/>
        </authorList>
    </citation>
    <scope>NUCLEOTIDE SEQUENCE [LARGE SCALE GENOMIC DNA]</scope>
    <source>
        <strain evidence="7">OdNE_18-Q3-R46-58_MAXAC.008</strain>
    </source>
</reference>
<evidence type="ECO:0000313" key="8">
    <source>
        <dbReference type="Proteomes" id="UP000709959"/>
    </source>
</evidence>
<name>A0A936F0B4_9BACT</name>
<keyword evidence="4" id="KW-0119">Carbohydrate metabolism</keyword>